<dbReference type="Proteomes" id="UP000374630">
    <property type="component" value="Unassembled WGS sequence"/>
</dbReference>
<evidence type="ECO:0000259" key="4">
    <source>
        <dbReference type="PROSITE" id="PS51677"/>
    </source>
</evidence>
<dbReference type="EMBL" id="RZOA01000019">
    <property type="protein sequence ID" value="KAA8822258.1"/>
    <property type="molecule type" value="Genomic_DNA"/>
</dbReference>
<dbReference type="GO" id="GO:0046872">
    <property type="term" value="F:metal ion binding"/>
    <property type="evidence" value="ECO:0007669"/>
    <property type="project" value="UniProtKB-KW"/>
</dbReference>
<keyword evidence="3" id="KW-0812">Transmembrane</keyword>
<accession>A0A5J5DZD4</accession>
<dbReference type="GO" id="GO:0005975">
    <property type="term" value="P:carbohydrate metabolic process"/>
    <property type="evidence" value="ECO:0007669"/>
    <property type="project" value="InterPro"/>
</dbReference>
<feature type="domain" description="NodB homology" evidence="4">
    <location>
        <begin position="235"/>
        <end position="413"/>
    </location>
</feature>
<keyword evidence="2" id="KW-0378">Hydrolase</keyword>
<dbReference type="RefSeq" id="WP_150354611.1">
    <property type="nucleotide sequence ID" value="NZ_RZNZ01000007.1"/>
</dbReference>
<evidence type="ECO:0000256" key="3">
    <source>
        <dbReference type="SAM" id="Phobius"/>
    </source>
</evidence>
<dbReference type="AlphaFoldDB" id="A0A5J5DZD4"/>
<reference evidence="7 8" key="1">
    <citation type="journal article" date="2019" name="Syst. Appl. Microbiol.">
        <title>Characterization of Bifidobacterium species in feaces of the Egyptian fruit bat: Description of B. vespertilionis sp. nov. and B. rousetti sp. nov.</title>
        <authorList>
            <person name="Modesto M."/>
            <person name="Satti M."/>
            <person name="Watanabe K."/>
            <person name="Puglisi E."/>
            <person name="Morelli L."/>
            <person name="Huang C.-H."/>
            <person name="Liou J.-S."/>
            <person name="Miyashita M."/>
            <person name="Tamura T."/>
            <person name="Saito S."/>
            <person name="Mori K."/>
            <person name="Huang L."/>
            <person name="Sciavilla P."/>
            <person name="Sandri C."/>
            <person name="Spiezio C."/>
            <person name="Vitali F."/>
            <person name="Cavalieri D."/>
            <person name="Perpetuini G."/>
            <person name="Tofalo R."/>
            <person name="Bonetti A."/>
            <person name="Arita M."/>
            <person name="Mattarelli P."/>
        </authorList>
    </citation>
    <scope>NUCLEOTIDE SEQUENCE [LARGE SCALE GENOMIC DNA]</scope>
    <source>
        <strain evidence="5 8">RST16</strain>
        <strain evidence="6 7">RST8</strain>
    </source>
</reference>
<evidence type="ECO:0000256" key="2">
    <source>
        <dbReference type="ARBA" id="ARBA00022801"/>
    </source>
</evidence>
<dbReference type="CDD" id="cd10917">
    <property type="entry name" value="CE4_NodB_like_6s_7s"/>
    <property type="match status" value="1"/>
</dbReference>
<dbReference type="PANTHER" id="PTHR10587">
    <property type="entry name" value="GLYCOSYL TRANSFERASE-RELATED"/>
    <property type="match status" value="1"/>
</dbReference>
<dbReference type="PROSITE" id="PS51677">
    <property type="entry name" value="NODB"/>
    <property type="match status" value="1"/>
</dbReference>
<comment type="caution">
    <text evidence="6">The sequence shown here is derived from an EMBL/GenBank/DDBJ whole genome shotgun (WGS) entry which is preliminary data.</text>
</comment>
<dbReference type="OrthoDB" id="9763050at2"/>
<dbReference type="GO" id="GO:0016020">
    <property type="term" value="C:membrane"/>
    <property type="evidence" value="ECO:0007669"/>
    <property type="project" value="TreeGrafter"/>
</dbReference>
<evidence type="ECO:0000313" key="6">
    <source>
        <dbReference type="EMBL" id="KAA8822258.1"/>
    </source>
</evidence>
<dbReference type="EMBL" id="RZNZ01000007">
    <property type="protein sequence ID" value="KAA8820789.1"/>
    <property type="molecule type" value="Genomic_DNA"/>
</dbReference>
<evidence type="ECO:0000313" key="5">
    <source>
        <dbReference type="EMBL" id="KAA8820789.1"/>
    </source>
</evidence>
<dbReference type="SUPFAM" id="SSF88713">
    <property type="entry name" value="Glycoside hydrolase/deacetylase"/>
    <property type="match status" value="1"/>
</dbReference>
<name>A0A5J5DZD4_9BIFI</name>
<dbReference type="InterPro" id="IPR011330">
    <property type="entry name" value="Glyco_hydro/deAcase_b/a-brl"/>
</dbReference>
<keyword evidence="1" id="KW-0479">Metal-binding</keyword>
<organism evidence="6 7">
    <name type="scientific">Bifidobacterium vespertilionis</name>
    <dbReference type="NCBI Taxonomy" id="2562524"/>
    <lineage>
        <taxon>Bacteria</taxon>
        <taxon>Bacillati</taxon>
        <taxon>Actinomycetota</taxon>
        <taxon>Actinomycetes</taxon>
        <taxon>Bifidobacteriales</taxon>
        <taxon>Bifidobacteriaceae</taxon>
        <taxon>Bifidobacterium</taxon>
    </lineage>
</organism>
<dbReference type="InterPro" id="IPR050248">
    <property type="entry name" value="Polysacc_deacetylase_ArnD"/>
</dbReference>
<proteinExistence type="predicted"/>
<dbReference type="PANTHER" id="PTHR10587:SF133">
    <property type="entry name" value="CHITIN DEACETYLASE 1-RELATED"/>
    <property type="match status" value="1"/>
</dbReference>
<feature type="transmembrane region" description="Helical" evidence="3">
    <location>
        <begin position="50"/>
        <end position="72"/>
    </location>
</feature>
<dbReference type="Proteomes" id="UP000345527">
    <property type="component" value="Unassembled WGS sequence"/>
</dbReference>
<evidence type="ECO:0000313" key="7">
    <source>
        <dbReference type="Proteomes" id="UP000345527"/>
    </source>
</evidence>
<dbReference type="Gene3D" id="3.20.20.370">
    <property type="entry name" value="Glycoside hydrolase/deacetylase"/>
    <property type="match status" value="1"/>
</dbReference>
<dbReference type="Pfam" id="PF01522">
    <property type="entry name" value="Polysacc_deac_1"/>
    <property type="match status" value="1"/>
</dbReference>
<dbReference type="InterPro" id="IPR002509">
    <property type="entry name" value="NODB_dom"/>
</dbReference>
<evidence type="ECO:0000313" key="8">
    <source>
        <dbReference type="Proteomes" id="UP000374630"/>
    </source>
</evidence>
<keyword evidence="3" id="KW-1133">Transmembrane helix</keyword>
<gene>
    <name evidence="6" type="ORF">EM848_09060</name>
    <name evidence="5" type="ORF">EMO90_06315</name>
</gene>
<dbReference type="GO" id="GO:0016810">
    <property type="term" value="F:hydrolase activity, acting on carbon-nitrogen (but not peptide) bonds"/>
    <property type="evidence" value="ECO:0007669"/>
    <property type="project" value="InterPro"/>
</dbReference>
<protein>
    <submittedName>
        <fullName evidence="6">Polysaccharide deacetylase family protein</fullName>
    </submittedName>
</protein>
<sequence length="446" mass="48442">MATQNDEPNDVGMEHQLDNVSDHDIEELDFNGSAQGNGGSRMKRGAGKMVAIVLAVIVAIGGLGTAGGWYWYNNLRQYPVIVDGQIVNIRNGHSIERILQDNADFQKVPGRLISLTGKVLDDKGGEPIKVTVNGVEVPQDKLASTHLKEQDEVTLENGADKEEEHEDKVEVIPHGKKATNIVTGGIIQLHLPGSDGTKETWVGKVSGEVVDKGVTKEPVDEQITALTPHVPADRKVIALTFDDGPSEYTPRMLDIFKEKGVHVTFFNIGTQSAEMKDTVKRMVDEGHQVGSHSNTHPFLPKLSDDGLRSELTAGFDGLASAGVTSRMFRSPYGAFTNKDWERAGDLISTNVLWDIDTLDWKMPGAQAIHDTVLKQAHNGAIALMHTGGGNREQDIEALPGIIDDLKAQGYEFVTVGELMAMDQKQRFPEWAIKGELPTAAASASES</sequence>
<evidence type="ECO:0000256" key="1">
    <source>
        <dbReference type="ARBA" id="ARBA00022723"/>
    </source>
</evidence>
<keyword evidence="8" id="KW-1185">Reference proteome</keyword>
<keyword evidence="3" id="KW-0472">Membrane</keyword>